<protein>
    <submittedName>
        <fullName evidence="3">Relaxase</fullName>
    </submittedName>
</protein>
<accession>A0A4S4FGG9</accession>
<proteinExistence type="predicted"/>
<organism evidence="3 4">
    <name type="scientific">Naasia lichenicola</name>
    <dbReference type="NCBI Taxonomy" id="2565933"/>
    <lineage>
        <taxon>Bacteria</taxon>
        <taxon>Bacillati</taxon>
        <taxon>Actinomycetota</taxon>
        <taxon>Actinomycetes</taxon>
        <taxon>Micrococcales</taxon>
        <taxon>Microbacteriaceae</taxon>
        <taxon>Naasia</taxon>
    </lineage>
</organism>
<dbReference type="OrthoDB" id="4382201at2"/>
<dbReference type="InterPro" id="IPR005094">
    <property type="entry name" value="Endonuclease_MobA/VirD2"/>
</dbReference>
<feature type="domain" description="MobA/VirD2-like nuclease" evidence="2">
    <location>
        <begin position="91"/>
        <end position="188"/>
    </location>
</feature>
<feature type="region of interest" description="Disordered" evidence="1">
    <location>
        <begin position="485"/>
        <end position="532"/>
    </location>
</feature>
<keyword evidence="4" id="KW-1185">Reference proteome</keyword>
<name>A0A4S4FGG9_9MICO</name>
<sequence length="532" mass="58057">MIPNITRGAKMGGLLVYLAGDGRRNEHDEQHIVAGDSATVTLFGYDVLDRETALAVAADLDQPRREFGVEVTRLITVQDPDGGEPIRQRIDASVWHCSLSLHADEGQLTDERWAAIASDFIDEMGFSETSGHAATRWVAVRHGLSATGNDHVHIALSLVREDGTKASTHNDFRRAQDACRELEKKHGLSVLESRERGLGERGVKPGEREQAARTGAVEIDSHRLERFVRAVATASVDEAEFVRRLHAHDVMLRPRFAAGRDDVIAGYSVAIRPSGDSRPVWFGGGRLARDLTLPRLRQGWLDSPEASGAAVVEWQATFRNPWRYTPSRAGREAQEISPRQWAQFTNDIETMRRQLRSVTVDDRSAWAHAARDASGLFAAWSARTERVPGPLAATARSLARSAHIPAHLSKPRPAGLQSIAAAASLLLLADPRLQGSAASAVLLQQMGRTTVAIMDAHRAAGEAVRAKELADTMRQHVVRLRDELPPVLMPDNATPSAESQAALGAGPGRPIRPSFDAARRAQTARDHSNGRD</sequence>
<evidence type="ECO:0000259" key="2">
    <source>
        <dbReference type="Pfam" id="PF03432"/>
    </source>
</evidence>
<evidence type="ECO:0000256" key="1">
    <source>
        <dbReference type="SAM" id="MobiDB-lite"/>
    </source>
</evidence>
<dbReference type="RefSeq" id="WP_136427643.1">
    <property type="nucleotide sequence ID" value="NZ_SSSM01000005.1"/>
</dbReference>
<feature type="compositionally biased region" description="Basic and acidic residues" evidence="1">
    <location>
        <begin position="517"/>
        <end position="532"/>
    </location>
</feature>
<dbReference type="EMBL" id="SSSM01000005">
    <property type="protein sequence ID" value="THG29313.1"/>
    <property type="molecule type" value="Genomic_DNA"/>
</dbReference>
<evidence type="ECO:0000313" key="4">
    <source>
        <dbReference type="Proteomes" id="UP000309133"/>
    </source>
</evidence>
<dbReference type="AlphaFoldDB" id="A0A4S4FGG9"/>
<evidence type="ECO:0000313" key="3">
    <source>
        <dbReference type="EMBL" id="THG29313.1"/>
    </source>
</evidence>
<dbReference type="Pfam" id="PF03432">
    <property type="entry name" value="Relaxase"/>
    <property type="match status" value="1"/>
</dbReference>
<gene>
    <name evidence="3" type="ORF">E6C64_11370</name>
</gene>
<comment type="caution">
    <text evidence="3">The sequence shown here is derived from an EMBL/GenBank/DDBJ whole genome shotgun (WGS) entry which is preliminary data.</text>
</comment>
<reference evidence="3 4" key="1">
    <citation type="submission" date="2019-04" db="EMBL/GenBank/DDBJ databases">
        <authorList>
            <person name="Jiang L."/>
        </authorList>
    </citation>
    <scope>NUCLEOTIDE SEQUENCE [LARGE SCALE GENOMIC DNA]</scope>
    <source>
        <strain evidence="3 4">YIM 131853</strain>
    </source>
</reference>
<dbReference type="Proteomes" id="UP000309133">
    <property type="component" value="Unassembled WGS sequence"/>
</dbReference>